<dbReference type="RefSeq" id="WP_019379465.1">
    <property type="nucleotide sequence ID" value="NZ_CP015506.1"/>
</dbReference>
<dbReference type="EC" id="2.6.1.22" evidence="5"/>
<evidence type="ECO:0000256" key="2">
    <source>
        <dbReference type="ARBA" id="ARBA00001933"/>
    </source>
</evidence>
<dbReference type="EC" id="2.6.1.19" evidence="6"/>
<proteinExistence type="inferred from homology"/>
<dbReference type="Gene3D" id="3.90.1150.10">
    <property type="entry name" value="Aspartate Aminotransferase, domain 1"/>
    <property type="match status" value="1"/>
</dbReference>
<dbReference type="eggNOG" id="COG0160">
    <property type="taxonomic scope" value="Bacteria"/>
</dbReference>
<dbReference type="CDD" id="cd00610">
    <property type="entry name" value="OAT_like"/>
    <property type="match status" value="1"/>
</dbReference>
<dbReference type="InterPro" id="IPR050103">
    <property type="entry name" value="Class-III_PLP-dep_AT"/>
</dbReference>
<evidence type="ECO:0000256" key="11">
    <source>
        <dbReference type="ARBA" id="ARBA00030204"/>
    </source>
</evidence>
<evidence type="ECO:0000256" key="14">
    <source>
        <dbReference type="ARBA" id="ARBA00048021"/>
    </source>
</evidence>
<dbReference type="AlphaFoldDB" id="A0A169FF88"/>
<dbReference type="InterPro" id="IPR005814">
    <property type="entry name" value="Aminotrans_3"/>
</dbReference>
<accession>A0A169FF88</accession>
<dbReference type="Pfam" id="PF00202">
    <property type="entry name" value="Aminotran_3"/>
    <property type="match status" value="1"/>
</dbReference>
<dbReference type="InterPro" id="IPR015422">
    <property type="entry name" value="PyrdxlP-dep_Trfase_small"/>
</dbReference>
<evidence type="ECO:0000256" key="6">
    <source>
        <dbReference type="ARBA" id="ARBA00012912"/>
    </source>
</evidence>
<evidence type="ECO:0000256" key="4">
    <source>
        <dbReference type="ARBA" id="ARBA00008954"/>
    </source>
</evidence>
<evidence type="ECO:0000256" key="9">
    <source>
        <dbReference type="ARBA" id="ARBA00022898"/>
    </source>
</evidence>
<comment type="catalytic activity">
    <reaction evidence="1">
        <text>(S)-3-amino-2-methylpropanoate + 2-oxoglutarate = 2-methyl-3-oxopropanoate + L-glutamate</text>
        <dbReference type="Rhea" id="RHEA:13993"/>
        <dbReference type="ChEBI" id="CHEBI:16810"/>
        <dbReference type="ChEBI" id="CHEBI:29985"/>
        <dbReference type="ChEBI" id="CHEBI:57700"/>
        <dbReference type="ChEBI" id="CHEBI:58655"/>
        <dbReference type="EC" id="2.6.1.22"/>
    </reaction>
</comment>
<dbReference type="GO" id="GO:0034386">
    <property type="term" value="F:4-aminobutyrate:2-oxoglutarate transaminase activity"/>
    <property type="evidence" value="ECO:0007669"/>
    <property type="project" value="UniProtKB-EC"/>
</dbReference>
<evidence type="ECO:0000313" key="17">
    <source>
        <dbReference type="EMBL" id="AND38331.1"/>
    </source>
</evidence>
<evidence type="ECO:0000256" key="16">
    <source>
        <dbReference type="RuleBase" id="RU003560"/>
    </source>
</evidence>
<evidence type="ECO:0000313" key="18">
    <source>
        <dbReference type="Proteomes" id="UP000077856"/>
    </source>
</evidence>
<comment type="similarity">
    <text evidence="4 16">Belongs to the class-III pyridoxal-phosphate-dependent aminotransferase family.</text>
</comment>
<comment type="cofactor">
    <cofactor evidence="2">
        <name>pyridoxal 5'-phosphate</name>
        <dbReference type="ChEBI" id="CHEBI:597326"/>
    </cofactor>
</comment>
<dbReference type="STRING" id="1196031.A361_04095"/>
<comment type="catalytic activity">
    <reaction evidence="14">
        <text>4-aminobutanoate + 2-oxoglutarate = succinate semialdehyde + L-glutamate</text>
        <dbReference type="Rhea" id="RHEA:23352"/>
        <dbReference type="ChEBI" id="CHEBI:16810"/>
        <dbReference type="ChEBI" id="CHEBI:29985"/>
        <dbReference type="ChEBI" id="CHEBI:57706"/>
        <dbReference type="ChEBI" id="CHEBI:59888"/>
        <dbReference type="EC" id="2.6.1.19"/>
    </reaction>
</comment>
<dbReference type="NCBIfam" id="TIGR00700">
    <property type="entry name" value="GABAtrnsam"/>
    <property type="match status" value="1"/>
</dbReference>
<evidence type="ECO:0000256" key="3">
    <source>
        <dbReference type="ARBA" id="ARBA00005176"/>
    </source>
</evidence>
<dbReference type="GO" id="GO:0047298">
    <property type="term" value="F:(S)-3-amino-2-methylpropionate transaminase activity"/>
    <property type="evidence" value="ECO:0007669"/>
    <property type="project" value="UniProtKB-EC"/>
</dbReference>
<keyword evidence="9 16" id="KW-0663">Pyridoxal phosphate</keyword>
<dbReference type="InterPro" id="IPR004632">
    <property type="entry name" value="4NH2But_aminotransferase_bac"/>
</dbReference>
<dbReference type="PANTHER" id="PTHR11986">
    <property type="entry name" value="AMINOTRANSFERASE CLASS III"/>
    <property type="match status" value="1"/>
</dbReference>
<dbReference type="GO" id="GO:0042802">
    <property type="term" value="F:identical protein binding"/>
    <property type="evidence" value="ECO:0007669"/>
    <property type="project" value="TreeGrafter"/>
</dbReference>
<evidence type="ECO:0000256" key="1">
    <source>
        <dbReference type="ARBA" id="ARBA00001750"/>
    </source>
</evidence>
<evidence type="ECO:0000256" key="5">
    <source>
        <dbReference type="ARBA" id="ARBA00012876"/>
    </source>
</evidence>
<dbReference type="InterPro" id="IPR049704">
    <property type="entry name" value="Aminotrans_3_PPA_site"/>
</dbReference>
<dbReference type="PROSITE" id="PS00600">
    <property type="entry name" value="AA_TRANSFER_CLASS_3"/>
    <property type="match status" value="1"/>
</dbReference>
<gene>
    <name evidence="17" type="ORF">A361_04095</name>
</gene>
<comment type="pathway">
    <text evidence="3">Amino-acid degradation; 4-aminobutanoate degradation.</text>
</comment>
<evidence type="ECO:0000256" key="7">
    <source>
        <dbReference type="ARBA" id="ARBA00022576"/>
    </source>
</evidence>
<dbReference type="InterPro" id="IPR015424">
    <property type="entry name" value="PyrdxlP-dep_Trfase"/>
</dbReference>
<dbReference type="EMBL" id="CP015506">
    <property type="protein sequence ID" value="AND38331.1"/>
    <property type="molecule type" value="Genomic_DNA"/>
</dbReference>
<dbReference type="KEGG" id="bon:A361_04095"/>
<dbReference type="GO" id="GO:0030170">
    <property type="term" value="F:pyridoxal phosphate binding"/>
    <property type="evidence" value="ECO:0007669"/>
    <property type="project" value="InterPro"/>
</dbReference>
<evidence type="ECO:0000256" key="8">
    <source>
        <dbReference type="ARBA" id="ARBA00022679"/>
    </source>
</evidence>
<dbReference type="Gene3D" id="3.40.640.10">
    <property type="entry name" value="Type I PLP-dependent aspartate aminotransferase-like (Major domain)"/>
    <property type="match status" value="1"/>
</dbReference>
<evidence type="ECO:0000256" key="12">
    <source>
        <dbReference type="ARBA" id="ARBA00030857"/>
    </source>
</evidence>
<keyword evidence="7" id="KW-0032">Aminotransferase</keyword>
<evidence type="ECO:0000256" key="13">
    <source>
        <dbReference type="ARBA" id="ARBA00031787"/>
    </source>
</evidence>
<dbReference type="SUPFAM" id="SSF53383">
    <property type="entry name" value="PLP-dependent transferases"/>
    <property type="match status" value="1"/>
</dbReference>
<sequence>MAFAKIHTDLPGPKSVKILEKQGSVARAFGTFVPSIVDYAKGARVWDLDGNVFLDMAGGVGCLNVGHSHPKVVQTIQREAERFTHTDFTVIPYESYIELADRLCRMMPGEERKRAAFFNSGTEAVENAIKIARKATGKRGIICFEGAFHGRTMLSLSLTSKVKPYKEKMGPFFNDIYRIPYPNPYRWMGTNDPEEVSEQAIEALLNLFITQIPPSEVAALIIEPIQGEAGFITPPASYLKALQKICNETGIIFIADEVQTGYGRTGEFLGSHYFGIEPDIITLGKSIAGGLPLSAVIGRKSIMDTAGDGAVGGTFVGNPISCAAGLAVLDIYEEEKLGEKAQQIGNQIFEKVRAMKDKSTLIGDIRGAGAMLAFELVRDHDTLEPADTETSEIIQKCLRKGVILFKAGLYNNVIRFLVPLVISEKELEEALDIIEESVMEVTENFYSNRLSMAGV</sequence>
<dbReference type="PANTHER" id="PTHR11986:SF58">
    <property type="entry name" value="LEUCINE_METHIONINE RACEMASE"/>
    <property type="match status" value="1"/>
</dbReference>
<dbReference type="InterPro" id="IPR015421">
    <property type="entry name" value="PyrdxlP-dep_Trfase_major"/>
</dbReference>
<name>A0A169FF88_9BACI</name>
<dbReference type="PIRSF" id="PIRSF000521">
    <property type="entry name" value="Transaminase_4ab_Lys_Orn"/>
    <property type="match status" value="1"/>
</dbReference>
<reference evidence="17 18" key="1">
    <citation type="submission" date="2016-04" db="EMBL/GenBank/DDBJ databases">
        <title>Complete genome sequence of Bacillus oceanisediminis strain 2691.</title>
        <authorList>
            <person name="Jeong H."/>
            <person name="Kim H.J."/>
            <person name="Lee D.-W."/>
        </authorList>
    </citation>
    <scope>NUCLEOTIDE SEQUENCE [LARGE SCALE GENOMIC DNA]</scope>
    <source>
        <strain evidence="17 18">2691</strain>
    </source>
</reference>
<dbReference type="FunFam" id="3.40.640.10:FF:000013">
    <property type="entry name" value="4-aminobutyrate aminotransferase"/>
    <property type="match status" value="1"/>
</dbReference>
<protein>
    <recommendedName>
        <fullName evidence="12">(S)-3-amino-2-methylpropionate transaminase</fullName>
        <ecNumber evidence="6">2.6.1.19</ecNumber>
        <ecNumber evidence="5">2.6.1.22</ecNumber>
    </recommendedName>
    <alternativeName>
        <fullName evidence="13">GABA aminotransferase</fullName>
    </alternativeName>
    <alternativeName>
        <fullName evidence="11">Gamma-amino-N-butyrate transaminase</fullName>
    </alternativeName>
    <alternativeName>
        <fullName evidence="15">Glutamate:succinic semialdehyde transaminase</fullName>
    </alternativeName>
    <alternativeName>
        <fullName evidence="10">L-AIBAT</fullName>
    </alternativeName>
</protein>
<dbReference type="Proteomes" id="UP000077856">
    <property type="component" value="Chromosome"/>
</dbReference>
<keyword evidence="8" id="KW-0808">Transferase</keyword>
<evidence type="ECO:0000256" key="15">
    <source>
        <dbReference type="ARBA" id="ARBA00050054"/>
    </source>
</evidence>
<dbReference type="GO" id="GO:0009448">
    <property type="term" value="P:gamma-aminobutyric acid metabolic process"/>
    <property type="evidence" value="ECO:0007669"/>
    <property type="project" value="InterPro"/>
</dbReference>
<organism evidence="17 18">
    <name type="scientific">Cytobacillus oceanisediminis 2691</name>
    <dbReference type="NCBI Taxonomy" id="1196031"/>
    <lineage>
        <taxon>Bacteria</taxon>
        <taxon>Bacillati</taxon>
        <taxon>Bacillota</taxon>
        <taxon>Bacilli</taxon>
        <taxon>Bacillales</taxon>
        <taxon>Bacillaceae</taxon>
        <taxon>Cytobacillus</taxon>
    </lineage>
</organism>
<evidence type="ECO:0000256" key="10">
    <source>
        <dbReference type="ARBA" id="ARBA00029760"/>
    </source>
</evidence>